<dbReference type="GO" id="GO:0004803">
    <property type="term" value="F:transposase activity"/>
    <property type="evidence" value="ECO:0007669"/>
    <property type="project" value="InterPro"/>
</dbReference>
<dbReference type="PANTHER" id="PTHR36966">
    <property type="entry name" value="REP-ASSOCIATED TYROSINE TRANSPOSASE"/>
    <property type="match status" value="1"/>
</dbReference>
<protein>
    <submittedName>
        <fullName evidence="2">Transposase</fullName>
    </submittedName>
</protein>
<evidence type="ECO:0000313" key="3">
    <source>
        <dbReference type="Proteomes" id="UP000035268"/>
    </source>
</evidence>
<gene>
    <name evidence="2" type="ORF">L21SP4_00396</name>
</gene>
<evidence type="ECO:0000313" key="2">
    <source>
        <dbReference type="EMBL" id="AKJ63676.1"/>
    </source>
</evidence>
<dbReference type="GO" id="GO:0043565">
    <property type="term" value="F:sequence-specific DNA binding"/>
    <property type="evidence" value="ECO:0007669"/>
    <property type="project" value="TreeGrafter"/>
</dbReference>
<sequence>MDAGQINKNDPRRDGPRPGKEGRNGSRASREKPGEMASTRSQELQPDRKTPAHTPVYETGNRAIIIFLTVCTKNRHRKLACDEIHSLLLNAWSLADRWVVGRYLIMPDHLHLFCAPGIWPPSPARKWVEYWKGAVARALKGRGPLVEGRGRGGTLGRGGTRPSKATEATAATPSVTYDQVRPGGTASTPSIKKKWPSPFWQRDCWDRQLRRGQSYSEKWAYVQNNPVRAGLCATPEEWPFQGCVTDLMWHD</sequence>
<dbReference type="GO" id="GO:0006313">
    <property type="term" value="P:DNA transposition"/>
    <property type="evidence" value="ECO:0007669"/>
    <property type="project" value="InterPro"/>
</dbReference>
<reference evidence="3" key="1">
    <citation type="submission" date="2015-02" db="EMBL/GenBank/DDBJ databases">
        <title>Description and complete genome sequence of the first cultured representative of the subdivision 5 of the Verrucomicrobia phylum.</title>
        <authorList>
            <person name="Spring S."/>
            <person name="Bunk B."/>
            <person name="Sproer C."/>
            <person name="Klenk H.-P."/>
        </authorList>
    </citation>
    <scope>NUCLEOTIDE SEQUENCE [LARGE SCALE GENOMIC DNA]</scope>
    <source>
        <strain evidence="3">L21-Fru-AB</strain>
    </source>
</reference>
<feature type="region of interest" description="Disordered" evidence="1">
    <location>
        <begin position="146"/>
        <end position="171"/>
    </location>
</feature>
<evidence type="ECO:0000256" key="1">
    <source>
        <dbReference type="SAM" id="MobiDB-lite"/>
    </source>
</evidence>
<dbReference type="Gene3D" id="3.30.70.1290">
    <property type="entry name" value="Transposase IS200-like"/>
    <property type="match status" value="1"/>
</dbReference>
<name>A0A0G3EB11_9BACT</name>
<dbReference type="InterPro" id="IPR052715">
    <property type="entry name" value="RAYT_transposase"/>
</dbReference>
<proteinExistence type="predicted"/>
<organism evidence="2 3">
    <name type="scientific">Kiritimatiella glycovorans</name>
    <dbReference type="NCBI Taxonomy" id="1307763"/>
    <lineage>
        <taxon>Bacteria</taxon>
        <taxon>Pseudomonadati</taxon>
        <taxon>Kiritimatiellota</taxon>
        <taxon>Kiritimatiellia</taxon>
        <taxon>Kiritimatiellales</taxon>
        <taxon>Kiritimatiellaceae</taxon>
        <taxon>Kiritimatiella</taxon>
    </lineage>
</organism>
<dbReference type="InterPro" id="IPR036515">
    <property type="entry name" value="Transposase_17_sf"/>
</dbReference>
<reference evidence="2 3" key="2">
    <citation type="journal article" date="2016" name="ISME J.">
        <title>Characterization of the first cultured representative of Verrucomicrobia subdivision 5 indicates the proposal of a novel phylum.</title>
        <authorList>
            <person name="Spring S."/>
            <person name="Bunk B."/>
            <person name="Sproer C."/>
            <person name="Schumann P."/>
            <person name="Rohde M."/>
            <person name="Tindall B.J."/>
            <person name="Klenk H.P."/>
        </authorList>
    </citation>
    <scope>NUCLEOTIDE SEQUENCE [LARGE SCALE GENOMIC DNA]</scope>
    <source>
        <strain evidence="2 3">L21-Fru-AB</strain>
    </source>
</reference>
<dbReference type="SUPFAM" id="SSF143422">
    <property type="entry name" value="Transposase IS200-like"/>
    <property type="match status" value="2"/>
</dbReference>
<feature type="compositionally biased region" description="Basic and acidic residues" evidence="1">
    <location>
        <begin position="9"/>
        <end position="34"/>
    </location>
</feature>
<dbReference type="Proteomes" id="UP000035268">
    <property type="component" value="Chromosome"/>
</dbReference>
<accession>A0A0G3EB11</accession>
<keyword evidence="3" id="KW-1185">Reference proteome</keyword>
<dbReference type="PANTHER" id="PTHR36966:SF1">
    <property type="entry name" value="REP-ASSOCIATED TYROSINE TRANSPOSASE"/>
    <property type="match status" value="1"/>
</dbReference>
<dbReference type="KEGG" id="vbl:L21SP4_00396"/>
<dbReference type="AlphaFoldDB" id="A0A0G3EB11"/>
<feature type="region of interest" description="Disordered" evidence="1">
    <location>
        <begin position="1"/>
        <end position="55"/>
    </location>
</feature>
<dbReference type="EMBL" id="CP010904">
    <property type="protein sequence ID" value="AKJ63676.1"/>
    <property type="molecule type" value="Genomic_DNA"/>
</dbReference>